<feature type="signal peptide" evidence="1">
    <location>
        <begin position="1"/>
        <end position="29"/>
    </location>
</feature>
<evidence type="ECO:0000313" key="2">
    <source>
        <dbReference type="EMBL" id="QHW31743.1"/>
    </source>
</evidence>
<dbReference type="Proteomes" id="UP000479114">
    <property type="component" value="Chromosome"/>
</dbReference>
<evidence type="ECO:0000256" key="1">
    <source>
        <dbReference type="SAM" id="SignalP"/>
    </source>
</evidence>
<sequence length="125" mass="13933">MKRKTAIICATTVMLLVIASILFTKQAHEARDVRGDYIIGKDNSGETPKILVARNIKASERSSAAPTLAMSKSRKIDFMYYRLSDLSLYNDLQIGDRVTVKPPSGAYVIDQSWPPQMNAGEVIHY</sequence>
<dbReference type="AlphaFoldDB" id="A0A6C0P1H6"/>
<dbReference type="RefSeq" id="WP_162640549.1">
    <property type="nucleotide sequence ID" value="NZ_CP048286.1"/>
</dbReference>
<dbReference type="EMBL" id="CP048286">
    <property type="protein sequence ID" value="QHW31743.1"/>
    <property type="molecule type" value="Genomic_DNA"/>
</dbReference>
<proteinExistence type="predicted"/>
<accession>A0A6C0P1H6</accession>
<protein>
    <recommendedName>
        <fullName evidence="4">DUF3221 domain-containing protein</fullName>
    </recommendedName>
</protein>
<gene>
    <name evidence="2" type="ORF">GZH47_13445</name>
</gene>
<keyword evidence="1" id="KW-0732">Signal</keyword>
<evidence type="ECO:0008006" key="4">
    <source>
        <dbReference type="Google" id="ProtNLM"/>
    </source>
</evidence>
<keyword evidence="3" id="KW-1185">Reference proteome</keyword>
<name>A0A6C0P1H6_9BACL</name>
<evidence type="ECO:0000313" key="3">
    <source>
        <dbReference type="Proteomes" id="UP000479114"/>
    </source>
</evidence>
<organism evidence="2 3">
    <name type="scientific">Paenibacillus rhizovicinus</name>
    <dbReference type="NCBI Taxonomy" id="2704463"/>
    <lineage>
        <taxon>Bacteria</taxon>
        <taxon>Bacillati</taxon>
        <taxon>Bacillota</taxon>
        <taxon>Bacilli</taxon>
        <taxon>Bacillales</taxon>
        <taxon>Paenibacillaceae</taxon>
        <taxon>Paenibacillus</taxon>
    </lineage>
</organism>
<feature type="chain" id="PRO_5038787130" description="DUF3221 domain-containing protein" evidence="1">
    <location>
        <begin position="30"/>
        <end position="125"/>
    </location>
</feature>
<reference evidence="2 3" key="1">
    <citation type="submission" date="2020-02" db="EMBL/GenBank/DDBJ databases">
        <title>Paenibacillus sp. nov., isolated from rhizosphere soil of tomato.</title>
        <authorList>
            <person name="Weon H.-Y."/>
            <person name="Lee S.A."/>
        </authorList>
    </citation>
    <scope>NUCLEOTIDE SEQUENCE [LARGE SCALE GENOMIC DNA]</scope>
    <source>
        <strain evidence="2 3">14171R-81</strain>
    </source>
</reference>
<dbReference type="KEGG" id="prz:GZH47_13445"/>